<dbReference type="SMART" id="SM00254">
    <property type="entry name" value="ShKT"/>
    <property type="match status" value="4"/>
</dbReference>
<dbReference type="Pfam" id="PF01549">
    <property type="entry name" value="ShK"/>
    <property type="match status" value="4"/>
</dbReference>
<dbReference type="PANTHER" id="PTHR21724">
    <property type="entry name" value="SHKT DOMAIN-CONTAINING PROTEIN"/>
    <property type="match status" value="1"/>
</dbReference>
<feature type="non-terminal residue" evidence="3">
    <location>
        <position position="361"/>
    </location>
</feature>
<accession>A0ABD0KFL5</accession>
<feature type="domain" description="ShKT" evidence="2">
    <location>
        <begin position="202"/>
        <end position="233"/>
    </location>
</feature>
<proteinExistence type="predicted"/>
<feature type="region of interest" description="Disordered" evidence="1">
    <location>
        <begin position="84"/>
        <end position="198"/>
    </location>
</feature>
<protein>
    <recommendedName>
        <fullName evidence="2">ShKT domain-containing protein</fullName>
    </recommendedName>
</protein>
<reference evidence="3 4" key="1">
    <citation type="journal article" date="2023" name="Sci. Data">
        <title>Genome assembly of the Korean intertidal mud-creeper Batillaria attramentaria.</title>
        <authorList>
            <person name="Patra A.K."/>
            <person name="Ho P.T."/>
            <person name="Jun S."/>
            <person name="Lee S.J."/>
            <person name="Kim Y."/>
            <person name="Won Y.J."/>
        </authorList>
    </citation>
    <scope>NUCLEOTIDE SEQUENCE [LARGE SCALE GENOMIC DNA]</scope>
    <source>
        <strain evidence="3">Wonlab-2016</strain>
    </source>
</reference>
<name>A0ABD0KFL5_9CAEN</name>
<feature type="domain" description="ShKT" evidence="2">
    <location>
        <begin position="48"/>
        <end position="83"/>
    </location>
</feature>
<comment type="caution">
    <text evidence="3">The sequence shown here is derived from an EMBL/GenBank/DDBJ whole genome shotgun (WGS) entry which is preliminary data.</text>
</comment>
<dbReference type="InterPro" id="IPR003582">
    <property type="entry name" value="ShKT_dom"/>
</dbReference>
<feature type="compositionally biased region" description="Pro residues" evidence="1">
    <location>
        <begin position="150"/>
        <end position="192"/>
    </location>
</feature>
<sequence>TSEPCQDNIDTCVHYHKDTICVDGPYKPWATARCAFYCGFCKPETPAPCFDTIPNCDEYRACDIPAYDIWVEEHCRKYCGRSTTAAPPATTAPPRTTAPSETTAPPATTAPPKATAQPTTTAPPETTAPPATTAPPKSTAEPPKSTAAPSKPPTPPATTAPPPKTTAPPATTAPPPKTTAPPATTAPPPKTTAPPATTAPASCQDVLGFCHTYAPSACNNETWARQYCPRYCNVSEPPGKTTAPHATTAPPSRPTAPPATTASASCQDVLGFCHTYAPSACKNEAWARQYCPRFCNVCHSGMCLPQRSWACHAASDHSPFLAATDCFHQSAPHPSTHNSATPFFLSPADVIDDRGFGNHST</sequence>
<feature type="non-terminal residue" evidence="3">
    <location>
        <position position="1"/>
    </location>
</feature>
<feature type="domain" description="ShKT" evidence="2">
    <location>
        <begin position="4"/>
        <end position="42"/>
    </location>
</feature>
<evidence type="ECO:0000313" key="3">
    <source>
        <dbReference type="EMBL" id="KAK7485877.1"/>
    </source>
</evidence>
<evidence type="ECO:0000313" key="4">
    <source>
        <dbReference type="Proteomes" id="UP001519460"/>
    </source>
</evidence>
<evidence type="ECO:0000259" key="2">
    <source>
        <dbReference type="SMART" id="SM00254"/>
    </source>
</evidence>
<dbReference type="EMBL" id="JACVVK020000187">
    <property type="protein sequence ID" value="KAK7485877.1"/>
    <property type="molecule type" value="Genomic_DNA"/>
</dbReference>
<organism evidence="3 4">
    <name type="scientific">Batillaria attramentaria</name>
    <dbReference type="NCBI Taxonomy" id="370345"/>
    <lineage>
        <taxon>Eukaryota</taxon>
        <taxon>Metazoa</taxon>
        <taxon>Spiralia</taxon>
        <taxon>Lophotrochozoa</taxon>
        <taxon>Mollusca</taxon>
        <taxon>Gastropoda</taxon>
        <taxon>Caenogastropoda</taxon>
        <taxon>Sorbeoconcha</taxon>
        <taxon>Cerithioidea</taxon>
        <taxon>Batillariidae</taxon>
        <taxon>Batillaria</taxon>
    </lineage>
</organism>
<dbReference type="Proteomes" id="UP001519460">
    <property type="component" value="Unassembled WGS sequence"/>
</dbReference>
<dbReference type="PANTHER" id="PTHR21724:SF108">
    <property type="entry name" value="SHKT DOMAIN-CONTAINING PROTEIN"/>
    <property type="match status" value="1"/>
</dbReference>
<dbReference type="AlphaFoldDB" id="A0ABD0KFL5"/>
<evidence type="ECO:0000256" key="1">
    <source>
        <dbReference type="SAM" id="MobiDB-lite"/>
    </source>
</evidence>
<feature type="compositionally biased region" description="Low complexity" evidence="1">
    <location>
        <begin position="239"/>
        <end position="250"/>
    </location>
</feature>
<feature type="compositionally biased region" description="Low complexity" evidence="1">
    <location>
        <begin position="84"/>
        <end position="149"/>
    </location>
</feature>
<feature type="domain" description="ShKT" evidence="2">
    <location>
        <begin position="265"/>
        <end position="299"/>
    </location>
</feature>
<feature type="region of interest" description="Disordered" evidence="1">
    <location>
        <begin position="239"/>
        <end position="260"/>
    </location>
</feature>
<gene>
    <name evidence="3" type="ORF">BaRGS_00022872</name>
</gene>
<keyword evidence="4" id="KW-1185">Reference proteome</keyword>